<gene>
    <name evidence="2" type="ORF">TCIL3000_11_12920</name>
</gene>
<evidence type="ECO:0000313" key="2">
    <source>
        <dbReference type="EMBL" id="CCC95794.1"/>
    </source>
</evidence>
<protein>
    <submittedName>
        <fullName evidence="2">Uncharacterized protein TCIL3000_11_12920</fullName>
    </submittedName>
</protein>
<dbReference type="AlphaFoldDB" id="G0V2C2"/>
<feature type="region of interest" description="Disordered" evidence="1">
    <location>
        <begin position="34"/>
        <end position="68"/>
    </location>
</feature>
<name>G0V2C2_TRYCI</name>
<reference evidence="2" key="1">
    <citation type="journal article" date="2012" name="Proc. Natl. Acad. Sci. U.S.A.">
        <title>Antigenic diversity is generated by distinct evolutionary mechanisms in African trypanosome species.</title>
        <authorList>
            <person name="Jackson A.P."/>
            <person name="Berry A."/>
            <person name="Aslett M."/>
            <person name="Allison H.C."/>
            <person name="Burton P."/>
            <person name="Vavrova-Anderson J."/>
            <person name="Brown R."/>
            <person name="Browne H."/>
            <person name="Corton N."/>
            <person name="Hauser H."/>
            <person name="Gamble J."/>
            <person name="Gilderthorp R."/>
            <person name="Marcello L."/>
            <person name="McQuillan J."/>
            <person name="Otto T.D."/>
            <person name="Quail M.A."/>
            <person name="Sanders M.J."/>
            <person name="van Tonder A."/>
            <person name="Ginger M.L."/>
            <person name="Field M.C."/>
            <person name="Barry J.D."/>
            <person name="Hertz-Fowler C."/>
            <person name="Berriman M."/>
        </authorList>
    </citation>
    <scope>NUCLEOTIDE SEQUENCE</scope>
    <source>
        <strain evidence="2">IL3000</strain>
    </source>
</reference>
<proteinExistence type="predicted"/>
<accession>G0V2C2</accession>
<feature type="compositionally biased region" description="Basic residues" evidence="1">
    <location>
        <begin position="346"/>
        <end position="359"/>
    </location>
</feature>
<evidence type="ECO:0000256" key="1">
    <source>
        <dbReference type="SAM" id="MobiDB-lite"/>
    </source>
</evidence>
<dbReference type="EMBL" id="HE575324">
    <property type="protein sequence ID" value="CCC95794.1"/>
    <property type="molecule type" value="Genomic_DNA"/>
</dbReference>
<organism evidence="2">
    <name type="scientific">Trypanosoma congolense (strain IL3000)</name>
    <dbReference type="NCBI Taxonomy" id="1068625"/>
    <lineage>
        <taxon>Eukaryota</taxon>
        <taxon>Discoba</taxon>
        <taxon>Euglenozoa</taxon>
        <taxon>Kinetoplastea</taxon>
        <taxon>Metakinetoplastina</taxon>
        <taxon>Trypanosomatida</taxon>
        <taxon>Trypanosomatidae</taxon>
        <taxon>Trypanosoma</taxon>
        <taxon>Nannomonas</taxon>
    </lineage>
</organism>
<dbReference type="VEuPathDB" id="TriTrypDB:TcIL3000.11.12920"/>
<sequence length="487" mass="52087">MIGLLFEIAVSVLICWAGAYFFFLSNPAEERGVGEENAPHELGAGMRTHRGSGECRSSGAHNRRSTTSIERSRKCEPAMWCNVVGRLISLLVLGGGSVDGDVWVDRIAYLVDKAVKNAESAFNKRCNERAVRRTVRALRAKTDVVKLLRMELSGGGALGASGNIHQQQSHSASAQVGGMFQARTNSEHARVISVFAEVPEGSTSAGVGPAVAAPPAVGVVLPRVGPAGITSVEVPLNAATQELGLDDCGSYMALCGGHGMLRCFAVPISYEDHRFLLSFLCNLPLFFALPPSLSIPPDVLTLRCGLTVRRVIFHGTLCAAFCGNRVELSFSSEPQFTALYDVTPPQRRHRQQNQRHHEHQAHTQPNLCGEGGSGSAAAACVGGVPLPPLAQSVHGGRSSFNHYSASMSMGTVNGAQRTKEKLQEIVDIAVRRAVQSITYPCVLRGCIDISRKPKCPNGMGHCTQLSESCDGGFITWTLEKVSLPLCC</sequence>
<feature type="region of interest" description="Disordered" evidence="1">
    <location>
        <begin position="345"/>
        <end position="367"/>
    </location>
</feature>